<dbReference type="InterPro" id="IPR006083">
    <property type="entry name" value="PRK/URK"/>
</dbReference>
<evidence type="ECO:0000313" key="3">
    <source>
        <dbReference type="Proteomes" id="UP000321574"/>
    </source>
</evidence>
<name>A0A5C8NTI6_9BACI</name>
<dbReference type="SUPFAM" id="SSF52540">
    <property type="entry name" value="P-loop containing nucleoside triphosphate hydrolases"/>
    <property type="match status" value="1"/>
</dbReference>
<dbReference type="Pfam" id="PF00485">
    <property type="entry name" value="PRK"/>
    <property type="match status" value="1"/>
</dbReference>
<dbReference type="RefSeq" id="WP_147667204.1">
    <property type="nucleotide sequence ID" value="NZ_VDUW01000005.1"/>
</dbReference>
<proteinExistence type="predicted"/>
<feature type="domain" description="Phosphoribulokinase/uridine kinase" evidence="1">
    <location>
        <begin position="19"/>
        <end position="191"/>
    </location>
</feature>
<dbReference type="EMBL" id="VDUW01000005">
    <property type="protein sequence ID" value="TXL64423.1"/>
    <property type="molecule type" value="Genomic_DNA"/>
</dbReference>
<sequence length="203" mass="24341">METIIRDIVHQREKNKPFIIGIDGLGGAGKTTCAKCLQHALISKGMKVVLLHMDDFIHPKRIRYNHEKADWHCYYYLQWRYDYILKNILKPIQLGEEIHCTVEIYDKFQDNYFLKQLDIDNQTILIIEGVFIQRPLLRDYFHYVIYLHVSKEKRLKRVLKRDTYIGDWSMILEKYENRYFPAEDIYVSQCCPDEKADYVVGKV</sequence>
<keyword evidence="2" id="KW-0418">Kinase</keyword>
<dbReference type="PANTHER" id="PTHR10285">
    <property type="entry name" value="URIDINE KINASE"/>
    <property type="match status" value="1"/>
</dbReference>
<evidence type="ECO:0000313" key="2">
    <source>
        <dbReference type="EMBL" id="TXL64423.1"/>
    </source>
</evidence>
<keyword evidence="2" id="KW-0808">Transferase</keyword>
<dbReference type="AlphaFoldDB" id="A0A5C8NTI6"/>
<reference evidence="2 3" key="1">
    <citation type="submission" date="2019-06" db="EMBL/GenBank/DDBJ databases">
        <title>Cerasibacillus sp. nov., isolated from maize field.</title>
        <authorList>
            <person name="Lin S.-Y."/>
            <person name="Tsai C.-F."/>
            <person name="Young C.-C."/>
        </authorList>
    </citation>
    <scope>NUCLEOTIDE SEQUENCE [LARGE SCALE GENOMIC DNA]</scope>
    <source>
        <strain evidence="2 3">CC-CFT480</strain>
    </source>
</reference>
<comment type="caution">
    <text evidence="2">The sequence shown here is derived from an EMBL/GenBank/DDBJ whole genome shotgun (WGS) entry which is preliminary data.</text>
</comment>
<gene>
    <name evidence="2" type="ORF">FHP05_08855</name>
</gene>
<keyword evidence="3" id="KW-1185">Reference proteome</keyword>
<accession>A0A5C8NTI6</accession>
<evidence type="ECO:0000259" key="1">
    <source>
        <dbReference type="Pfam" id="PF00485"/>
    </source>
</evidence>
<dbReference type="GO" id="GO:0016301">
    <property type="term" value="F:kinase activity"/>
    <property type="evidence" value="ECO:0007669"/>
    <property type="project" value="UniProtKB-KW"/>
</dbReference>
<dbReference type="Gene3D" id="3.40.50.300">
    <property type="entry name" value="P-loop containing nucleotide triphosphate hydrolases"/>
    <property type="match status" value="1"/>
</dbReference>
<protein>
    <submittedName>
        <fullName evidence="2">Uridine kinase</fullName>
    </submittedName>
</protein>
<organism evidence="2 3">
    <name type="scientific">Cerasibacillus terrae</name>
    <dbReference type="NCBI Taxonomy" id="2498845"/>
    <lineage>
        <taxon>Bacteria</taxon>
        <taxon>Bacillati</taxon>
        <taxon>Bacillota</taxon>
        <taxon>Bacilli</taxon>
        <taxon>Bacillales</taxon>
        <taxon>Bacillaceae</taxon>
        <taxon>Cerasibacillus</taxon>
    </lineage>
</organism>
<dbReference type="Proteomes" id="UP000321574">
    <property type="component" value="Unassembled WGS sequence"/>
</dbReference>
<dbReference type="OrthoDB" id="1420794at2"/>
<dbReference type="InterPro" id="IPR027417">
    <property type="entry name" value="P-loop_NTPase"/>
</dbReference>
<dbReference type="GO" id="GO:0005524">
    <property type="term" value="F:ATP binding"/>
    <property type="evidence" value="ECO:0007669"/>
    <property type="project" value="InterPro"/>
</dbReference>